<proteinExistence type="predicted"/>
<comment type="caution">
    <text evidence="1">The sequence shown here is derived from an EMBL/GenBank/DDBJ whole genome shotgun (WGS) entry which is preliminary data.</text>
</comment>
<dbReference type="EMBL" id="JBBCAQ010000003">
    <property type="protein sequence ID" value="KAK7604784.1"/>
    <property type="molecule type" value="Genomic_DNA"/>
</dbReference>
<protein>
    <submittedName>
        <fullName evidence="1">Uncharacterized protein</fullName>
    </submittedName>
</protein>
<dbReference type="Proteomes" id="UP001367676">
    <property type="component" value="Unassembled WGS sequence"/>
</dbReference>
<dbReference type="AlphaFoldDB" id="A0AAN9U2M5"/>
<keyword evidence="2" id="KW-1185">Reference proteome</keyword>
<evidence type="ECO:0000313" key="2">
    <source>
        <dbReference type="Proteomes" id="UP001367676"/>
    </source>
</evidence>
<name>A0AAN9U2M5_9HEMI</name>
<reference evidence="1 2" key="1">
    <citation type="submission" date="2024-03" db="EMBL/GenBank/DDBJ databases">
        <title>Adaptation during the transition from Ophiocordyceps entomopathogen to insect associate is accompanied by gene loss and intensified selection.</title>
        <authorList>
            <person name="Ward C.M."/>
            <person name="Onetto C.A."/>
            <person name="Borneman A.R."/>
        </authorList>
    </citation>
    <scope>NUCLEOTIDE SEQUENCE [LARGE SCALE GENOMIC DNA]</scope>
    <source>
        <strain evidence="1">AWRI1</strain>
        <tissue evidence="1">Single Adult Female</tissue>
    </source>
</reference>
<gene>
    <name evidence="1" type="ORF">V9T40_005970</name>
</gene>
<organism evidence="1 2">
    <name type="scientific">Parthenolecanium corni</name>
    <dbReference type="NCBI Taxonomy" id="536013"/>
    <lineage>
        <taxon>Eukaryota</taxon>
        <taxon>Metazoa</taxon>
        <taxon>Ecdysozoa</taxon>
        <taxon>Arthropoda</taxon>
        <taxon>Hexapoda</taxon>
        <taxon>Insecta</taxon>
        <taxon>Pterygota</taxon>
        <taxon>Neoptera</taxon>
        <taxon>Paraneoptera</taxon>
        <taxon>Hemiptera</taxon>
        <taxon>Sternorrhyncha</taxon>
        <taxon>Coccoidea</taxon>
        <taxon>Coccidae</taxon>
        <taxon>Parthenolecanium</taxon>
    </lineage>
</organism>
<evidence type="ECO:0000313" key="1">
    <source>
        <dbReference type="EMBL" id="KAK7604784.1"/>
    </source>
</evidence>
<accession>A0AAN9U2M5</accession>
<sequence>MRRPQISSFAGTAVNRPTTTVRHYFAAAPKLMAEKWSKKAGKTVAPPCLRCDRLAIMKWQLTPFVAPFVVLLCCVGSNGNTSEKAAISAAESNESSKSSSSLYGGDQSNRLTTGWRGRGVNDRVGFSCDVIISSEL</sequence>